<sequence length="165" mass="18407">MQEKLQNSDTCHTAIPRATSVDAYVGRRIRLRRTLLGLSQEKLGELVGITFQQIQKYERGTNRVGASRLYDIAGALDVPIAFFFEGVDRHPSPGSGYRSSGVSESRKAFEGFPAHVQDSETAALLNNKDTLELVRAYHAIPDIKIRKNVLELVRSMRPDHTPTAE</sequence>
<dbReference type="GO" id="GO:0003677">
    <property type="term" value="F:DNA binding"/>
    <property type="evidence" value="ECO:0007669"/>
    <property type="project" value="InterPro"/>
</dbReference>
<reference evidence="2 4" key="1">
    <citation type="submission" date="2012-11" db="EMBL/GenBank/DDBJ databases">
        <title>Whole genome sequence of Acetobacter cibinongensis 4H-1.</title>
        <authorList>
            <person name="Azuma Y."/>
            <person name="Higashiura N."/>
            <person name="Hirakawa H."/>
            <person name="Matsushita K."/>
        </authorList>
    </citation>
    <scope>NUCLEOTIDE SEQUENCE [LARGE SCALE GENOMIC DNA]</scope>
    <source>
        <strain evidence="2 4">4H-1</strain>
    </source>
</reference>
<dbReference type="Proteomes" id="UP000032671">
    <property type="component" value="Unassembled WGS sequence"/>
</dbReference>
<dbReference type="Pfam" id="PF01381">
    <property type="entry name" value="HTH_3"/>
    <property type="match status" value="1"/>
</dbReference>
<evidence type="ECO:0000313" key="4">
    <source>
        <dbReference type="Proteomes" id="UP000032671"/>
    </source>
</evidence>
<evidence type="ECO:0000313" key="2">
    <source>
        <dbReference type="EMBL" id="GAN61099.1"/>
    </source>
</evidence>
<dbReference type="CDD" id="cd00093">
    <property type="entry name" value="HTH_XRE"/>
    <property type="match status" value="1"/>
</dbReference>
<proteinExistence type="predicted"/>
<dbReference type="AlphaFoldDB" id="A0A0D6N558"/>
<dbReference type="InterPro" id="IPR001387">
    <property type="entry name" value="Cro/C1-type_HTH"/>
</dbReference>
<evidence type="ECO:0000313" key="3">
    <source>
        <dbReference type="EMBL" id="GEL58405.1"/>
    </source>
</evidence>
<reference evidence="3 5" key="2">
    <citation type="submission" date="2019-07" db="EMBL/GenBank/DDBJ databases">
        <title>Whole genome shotgun sequence of Acetobacter cibinongensis NBRC 16605.</title>
        <authorList>
            <person name="Hosoyama A."/>
            <person name="Uohara A."/>
            <person name="Ohji S."/>
            <person name="Ichikawa N."/>
        </authorList>
    </citation>
    <scope>NUCLEOTIDE SEQUENCE [LARGE SCALE GENOMIC DNA]</scope>
    <source>
        <strain evidence="3 5">NBRC 16605</strain>
    </source>
</reference>
<dbReference type="EMBL" id="BAMV01000017">
    <property type="protein sequence ID" value="GAN61099.1"/>
    <property type="molecule type" value="Genomic_DNA"/>
</dbReference>
<dbReference type="SUPFAM" id="SSF47413">
    <property type="entry name" value="lambda repressor-like DNA-binding domains"/>
    <property type="match status" value="1"/>
</dbReference>
<dbReference type="Proteomes" id="UP000321891">
    <property type="component" value="Unassembled WGS sequence"/>
</dbReference>
<protein>
    <submittedName>
        <fullName evidence="2">Transcriptional regulator XRE</fullName>
    </submittedName>
</protein>
<evidence type="ECO:0000313" key="5">
    <source>
        <dbReference type="Proteomes" id="UP000321891"/>
    </source>
</evidence>
<dbReference type="RefSeq" id="WP_048839100.1">
    <property type="nucleotide sequence ID" value="NZ_BAMV01000017.1"/>
</dbReference>
<feature type="domain" description="HTH cro/C1-type" evidence="1">
    <location>
        <begin position="29"/>
        <end position="83"/>
    </location>
</feature>
<dbReference type="InterPro" id="IPR010982">
    <property type="entry name" value="Lambda_DNA-bd_dom_sf"/>
</dbReference>
<dbReference type="PROSITE" id="PS50943">
    <property type="entry name" value="HTH_CROC1"/>
    <property type="match status" value="1"/>
</dbReference>
<dbReference type="STRING" id="1231339.Abci_017_283"/>
<accession>A0A6N3SM36</accession>
<dbReference type="Gene3D" id="1.10.260.40">
    <property type="entry name" value="lambda repressor-like DNA-binding domains"/>
    <property type="match status" value="1"/>
</dbReference>
<comment type="caution">
    <text evidence="2">The sequence shown here is derived from an EMBL/GenBank/DDBJ whole genome shotgun (WGS) entry which is preliminary data.</text>
</comment>
<gene>
    <name evidence="2" type="ORF">Abci_017_283</name>
    <name evidence="3" type="ORF">ACI01nite_10070</name>
</gene>
<organism evidence="2 4">
    <name type="scientific">Acetobacter cibinongensis</name>
    <dbReference type="NCBI Taxonomy" id="146475"/>
    <lineage>
        <taxon>Bacteria</taxon>
        <taxon>Pseudomonadati</taxon>
        <taxon>Pseudomonadota</taxon>
        <taxon>Alphaproteobacteria</taxon>
        <taxon>Acetobacterales</taxon>
        <taxon>Acetobacteraceae</taxon>
        <taxon>Acetobacter</taxon>
    </lineage>
</organism>
<evidence type="ECO:0000259" key="1">
    <source>
        <dbReference type="PROSITE" id="PS50943"/>
    </source>
</evidence>
<dbReference type="SMART" id="SM00530">
    <property type="entry name" value="HTH_XRE"/>
    <property type="match status" value="1"/>
</dbReference>
<keyword evidence="5" id="KW-1185">Reference proteome</keyword>
<accession>A0A0D6N558</accession>
<dbReference type="EMBL" id="BJVU01000003">
    <property type="protein sequence ID" value="GEL58405.1"/>
    <property type="molecule type" value="Genomic_DNA"/>
</dbReference>
<name>A0A0D6N558_9PROT</name>